<dbReference type="Gene3D" id="3.30.420.40">
    <property type="match status" value="2"/>
</dbReference>
<dbReference type="InterPro" id="IPR018181">
    <property type="entry name" value="Heat_shock_70_CS"/>
</dbReference>
<dbReference type="Gene3D" id="3.90.640.10">
    <property type="entry name" value="Actin, Chain A, domain 4"/>
    <property type="match status" value="1"/>
</dbReference>
<geneLocation type="hydrogenosome" evidence="4"/>
<sequence>MYGIDLGTSNSCVATLKNQQTLMVKNALNQVITPSIIAYTQKGMLFGQEAKNQLMINPGNTIYSTKRLIGRRFEDFEVQNQIKEATYSIINQGNNPVIKTSLSPFLTPTTVASEFLQHLTKDLPSKDVVITVPAYFNNSQKEQTAKAAELANLKVIRLLAEPTAAALAYNAKNSSKKDEILLIVDLGAGTFDVSILEKSGDIYSVIASSGNNFFGGDDYTSKIFSDFTKNKILSPEQKADFFQISELCKHQLSSQNSFSHPLASMTRTHYESLIAGLDDQLKQPLLQAISDANINSSKISKILLVGGQTRQPSVQKYVEKLLGKRPLSILDPDLCVAQGAAIQGGIIAKTINSVLLVDVAPLSLGIETLGGSFAPIIPRNAPIPVRQTQVFTTTQNDQEEVVINVYQGERQLASQNHLLGSFALKNIKKGLKGSARVEVCFEVDKNGLVKVSAKDLETGSNQNIEITGGISGEIKEVSQEEKQRDREILDRETLKREIKELGGEFDDSESIVKLRQIVEKLKRRSKK</sequence>
<dbReference type="Pfam" id="PF00012">
    <property type="entry name" value="HSP70"/>
    <property type="match status" value="1"/>
</dbReference>
<dbReference type="Gene3D" id="2.60.34.10">
    <property type="entry name" value="Substrate Binding Domain Of DNAk, Chain A, domain 1"/>
    <property type="match status" value="1"/>
</dbReference>
<dbReference type="EMBL" id="AUWU02000008">
    <property type="protein sequence ID" value="KAH0570005.1"/>
    <property type="molecule type" value="Genomic_DNA"/>
</dbReference>
<dbReference type="SUPFAM" id="SSF53067">
    <property type="entry name" value="Actin-like ATPase domain"/>
    <property type="match status" value="2"/>
</dbReference>
<reference evidence="6" key="3">
    <citation type="submission" date="2020-12" db="EMBL/GenBank/DDBJ databases">
        <title>New Spironucleus salmonicida genome in near-complete chromosomes.</title>
        <authorList>
            <person name="Xu F."/>
            <person name="Kurt Z."/>
            <person name="Jimenez-Gonzalez A."/>
            <person name="Astvaldsson A."/>
            <person name="Andersson J.O."/>
            <person name="Svard S.G."/>
        </authorList>
    </citation>
    <scope>NUCLEOTIDE SEQUENCE</scope>
    <source>
        <strain evidence="6">ATCC 50377</strain>
    </source>
</reference>
<dbReference type="EMBL" id="JX549072">
    <property type="protein sequence ID" value="AFV80047.1"/>
    <property type="molecule type" value="Genomic_DNA"/>
</dbReference>
<keyword evidence="4" id="KW-0377">Hydrogenosome</keyword>
<evidence type="ECO:0000313" key="5">
    <source>
        <dbReference type="EMBL" id="EST42536.1"/>
    </source>
</evidence>
<keyword evidence="2 3" id="KW-0067">ATP-binding</keyword>
<dbReference type="InterPro" id="IPR043129">
    <property type="entry name" value="ATPase_NBD"/>
</dbReference>
<dbReference type="PROSITE" id="PS00297">
    <property type="entry name" value="HSP70_1"/>
    <property type="match status" value="1"/>
</dbReference>
<proteinExistence type="inferred from homology"/>
<dbReference type="GO" id="GO:0140662">
    <property type="term" value="F:ATP-dependent protein folding chaperone"/>
    <property type="evidence" value="ECO:0007669"/>
    <property type="project" value="InterPro"/>
</dbReference>
<accession>K7R1G9</accession>
<organism evidence="4">
    <name type="scientific">Spironucleus salmonicida</name>
    <dbReference type="NCBI Taxonomy" id="348837"/>
    <lineage>
        <taxon>Eukaryota</taxon>
        <taxon>Metamonada</taxon>
        <taxon>Diplomonadida</taxon>
        <taxon>Hexamitidae</taxon>
        <taxon>Hexamitinae</taxon>
        <taxon>Spironucleus</taxon>
    </lineage>
</organism>
<reference evidence="4" key="1">
    <citation type="journal article" date="2013" name="Nat. Commun.">
        <title>Hydrogenosomes in the diplomonad Spironucleus salmonicida.</title>
        <authorList>
            <person name="Jerlstrom-Hultqvist J."/>
            <person name="Einarsson E."/>
            <person name="Xu F."/>
            <person name="Hjort K."/>
            <person name="Ek B."/>
            <person name="Steinhauf D."/>
            <person name="Hultenby K."/>
            <person name="Bergquist J."/>
            <person name="Andersson J.O."/>
            <person name="Svard S.G."/>
        </authorList>
    </citation>
    <scope>NUCLEOTIDE SEQUENCE</scope>
    <source>
        <strain evidence="4">ATCC 50377</strain>
    </source>
</reference>
<dbReference type="InterPro" id="IPR029047">
    <property type="entry name" value="HSP70_peptide-bd_sf"/>
</dbReference>
<dbReference type="VEuPathDB" id="GiardiaDB:SS50377_27979"/>
<gene>
    <name evidence="4" type="ORF">SS50377_17850</name>
    <name evidence="6" type="ORF">SS50377_27979</name>
</gene>
<dbReference type="OrthoDB" id="2401965at2759"/>
<reference evidence="5 6" key="2">
    <citation type="journal article" date="2014" name="PLoS Genet.">
        <title>The Genome of Spironucleus salmonicida Highlights a Fish Pathogen Adapted to Fluctuating Environments.</title>
        <authorList>
            <person name="Xu F."/>
            <person name="Jerlstrom-Hultqvist J."/>
            <person name="Einarsson E."/>
            <person name="Astvaldsson A."/>
            <person name="Svard S.G."/>
            <person name="Andersson J.O."/>
        </authorList>
    </citation>
    <scope>NUCLEOTIDE SEQUENCE</scope>
    <source>
        <strain evidence="6">ATCC 50377</strain>
    </source>
</reference>
<comment type="similarity">
    <text evidence="3">Belongs to the heat shock protein 70 family.</text>
</comment>
<keyword evidence="1 3" id="KW-0547">Nucleotide-binding</keyword>
<evidence type="ECO:0000256" key="3">
    <source>
        <dbReference type="RuleBase" id="RU003322"/>
    </source>
</evidence>
<evidence type="ECO:0000256" key="1">
    <source>
        <dbReference type="ARBA" id="ARBA00022741"/>
    </source>
</evidence>
<dbReference type="PANTHER" id="PTHR19375">
    <property type="entry name" value="HEAT SHOCK PROTEIN 70KDA"/>
    <property type="match status" value="1"/>
</dbReference>
<evidence type="ECO:0000313" key="4">
    <source>
        <dbReference type="EMBL" id="AFV80047.1"/>
    </source>
</evidence>
<dbReference type="PRINTS" id="PR00301">
    <property type="entry name" value="HEATSHOCK70"/>
</dbReference>
<evidence type="ECO:0000313" key="7">
    <source>
        <dbReference type="Proteomes" id="UP000018208"/>
    </source>
</evidence>
<dbReference type="InterPro" id="IPR013126">
    <property type="entry name" value="Hsp_70_fam"/>
</dbReference>
<dbReference type="GO" id="GO:0005524">
    <property type="term" value="F:ATP binding"/>
    <property type="evidence" value="ECO:0007669"/>
    <property type="project" value="UniProtKB-KW"/>
</dbReference>
<dbReference type="AlphaFoldDB" id="K7R1G9"/>
<evidence type="ECO:0000256" key="2">
    <source>
        <dbReference type="ARBA" id="ARBA00022840"/>
    </source>
</evidence>
<protein>
    <submittedName>
        <fullName evidence="4">Chaperone protein DnaK</fullName>
    </submittedName>
</protein>
<evidence type="ECO:0000313" key="6">
    <source>
        <dbReference type="EMBL" id="KAH0570005.1"/>
    </source>
</evidence>
<keyword evidence="7" id="KW-1185">Reference proteome</keyword>
<dbReference type="Proteomes" id="UP000018208">
    <property type="component" value="Unassembled WGS sequence"/>
</dbReference>
<name>K7R1G9_9EUKA</name>
<dbReference type="SUPFAM" id="SSF100920">
    <property type="entry name" value="Heat shock protein 70kD (HSP70), peptide-binding domain"/>
    <property type="match status" value="1"/>
</dbReference>
<dbReference type="EMBL" id="KI546159">
    <property type="protein sequence ID" value="EST42536.1"/>
    <property type="molecule type" value="Genomic_DNA"/>
</dbReference>